<keyword evidence="1" id="KW-0812">Transmembrane</keyword>
<keyword evidence="1" id="KW-0472">Membrane</keyword>
<reference evidence="2 3" key="1">
    <citation type="journal article" date="2015" name="Nature">
        <title>rRNA introns, odd ribosomes, and small enigmatic genomes across a large radiation of phyla.</title>
        <authorList>
            <person name="Brown C.T."/>
            <person name="Hug L.A."/>
            <person name="Thomas B.C."/>
            <person name="Sharon I."/>
            <person name="Castelle C.J."/>
            <person name="Singh A."/>
            <person name="Wilkins M.J."/>
            <person name="Williams K.H."/>
            <person name="Banfield J.F."/>
        </authorList>
    </citation>
    <scope>NUCLEOTIDE SEQUENCE [LARGE SCALE GENOMIC DNA]</scope>
</reference>
<comment type="caution">
    <text evidence="2">The sequence shown here is derived from an EMBL/GenBank/DDBJ whole genome shotgun (WGS) entry which is preliminary data.</text>
</comment>
<dbReference type="EMBL" id="LCFP01000003">
    <property type="protein sequence ID" value="KKS98154.1"/>
    <property type="molecule type" value="Genomic_DNA"/>
</dbReference>
<evidence type="ECO:0000313" key="2">
    <source>
        <dbReference type="EMBL" id="KKS98154.1"/>
    </source>
</evidence>
<dbReference type="AlphaFoldDB" id="A0A0G1DKJ3"/>
<gene>
    <name evidence="2" type="ORF">UV73_C0003G0096</name>
</gene>
<dbReference type="Proteomes" id="UP000034894">
    <property type="component" value="Unassembled WGS sequence"/>
</dbReference>
<sequence>MAEKEKKGWGTKILEVSQKVDKYVIVAGLGMIAYGLIAASSAAVGWGALAAGTSAATYAGAEYIKNRKKRKQGSVRVNRRSKAIYNDV</sequence>
<name>A0A0G1DKJ3_9BACT</name>
<keyword evidence="1" id="KW-1133">Transmembrane helix</keyword>
<evidence type="ECO:0000256" key="1">
    <source>
        <dbReference type="SAM" id="Phobius"/>
    </source>
</evidence>
<proteinExistence type="predicted"/>
<dbReference type="STRING" id="1618443.UV73_C0003G0096"/>
<organism evidence="2 3">
    <name type="scientific">Candidatus Gottesmanbacteria bacterium GW2011_GWA2_43_14</name>
    <dbReference type="NCBI Taxonomy" id="1618443"/>
    <lineage>
        <taxon>Bacteria</taxon>
        <taxon>Candidatus Gottesmaniibacteriota</taxon>
    </lineage>
</organism>
<protein>
    <submittedName>
        <fullName evidence="2">Uncharacterized protein</fullName>
    </submittedName>
</protein>
<evidence type="ECO:0000313" key="3">
    <source>
        <dbReference type="Proteomes" id="UP000034894"/>
    </source>
</evidence>
<accession>A0A0G1DKJ3</accession>
<feature type="transmembrane region" description="Helical" evidence="1">
    <location>
        <begin position="20"/>
        <end position="37"/>
    </location>
</feature>
<feature type="transmembrane region" description="Helical" evidence="1">
    <location>
        <begin position="43"/>
        <end position="61"/>
    </location>
</feature>